<protein>
    <submittedName>
        <fullName evidence="3">Uncharacterized protein</fullName>
    </submittedName>
</protein>
<evidence type="ECO:0000256" key="1">
    <source>
        <dbReference type="SAM" id="MobiDB-lite"/>
    </source>
</evidence>
<dbReference type="EMBL" id="CP025704">
    <property type="protein sequence ID" value="AUN97961.1"/>
    <property type="molecule type" value="Genomic_DNA"/>
</dbReference>
<feature type="region of interest" description="Disordered" evidence="1">
    <location>
        <begin position="418"/>
        <end position="479"/>
    </location>
</feature>
<evidence type="ECO:0000313" key="4">
    <source>
        <dbReference type="Proteomes" id="UP000235584"/>
    </source>
</evidence>
<accession>A0A2K9NR31</accession>
<name>A0A2K9NR31_BACTC</name>
<dbReference type="KEGG" id="bsto:C0V70_07540"/>
<feature type="transmembrane region" description="Helical" evidence="2">
    <location>
        <begin position="18"/>
        <end position="39"/>
    </location>
</feature>
<sequence length="479" mass="53120">MTIRPGFLKATLKNERGIALMLVLGVVAILTFLLADFTFETKLNKIKIYNQQDKIQARLNAESGLNFAMGKLRLYQVGRNKLEKEESLKSAFPTSDLENIIIQPFIYPIPEPKGAGIIQKTALEEFNKKTLFRGEVSVTFTKIAGFLNPNGLRLKPTNNKSAQDQDAAAGGSGDLDGGDSDSGDSGSSDDGDGKKTKTERADVIIEKKLAETLQRLIKDKSDTDEDFHAKYSNVDPAYLIKELKFYVNDSSKFQDSQRPEIEAKFNQKNITPKHAPLASIDELYLLPSWDDAIVDLIKDRMSVHEVSVIAINELTIEDLKILFPNINNIQIEEFFKYRDGDEDKKIKGKKFKNAEDFKNVIVGTLNIVSDTDYNERITELKQAGLTIDTAGKLYKVNSRGSYNNAVYNIVAYVDLPVKPQPPKPKKPNEPADPSGADGNPPPGDQGAQGAQGSGSGDKKDEKPQPVELLLPRVIEMRLE</sequence>
<keyword evidence="2" id="KW-0472">Membrane</keyword>
<dbReference type="OrthoDB" id="5289572at2"/>
<organism evidence="3 4">
    <name type="scientific">Bacteriovorax stolpii</name>
    <name type="common">Bdellovibrio stolpii</name>
    <dbReference type="NCBI Taxonomy" id="960"/>
    <lineage>
        <taxon>Bacteria</taxon>
        <taxon>Pseudomonadati</taxon>
        <taxon>Bdellovibrionota</taxon>
        <taxon>Bacteriovoracia</taxon>
        <taxon>Bacteriovoracales</taxon>
        <taxon>Bacteriovoracaceae</taxon>
        <taxon>Bacteriovorax</taxon>
    </lineage>
</organism>
<reference evidence="3 4" key="1">
    <citation type="submission" date="2018-01" db="EMBL/GenBank/DDBJ databases">
        <title>Complete genome sequence of Bacteriovorax stolpii DSM12778.</title>
        <authorList>
            <person name="Tang B."/>
            <person name="Chang J."/>
        </authorList>
    </citation>
    <scope>NUCLEOTIDE SEQUENCE [LARGE SCALE GENOMIC DNA]</scope>
    <source>
        <strain evidence="3 4">DSM 12778</strain>
    </source>
</reference>
<keyword evidence="2" id="KW-1133">Transmembrane helix</keyword>
<evidence type="ECO:0000256" key="2">
    <source>
        <dbReference type="SAM" id="Phobius"/>
    </source>
</evidence>
<evidence type="ECO:0000313" key="3">
    <source>
        <dbReference type="EMBL" id="AUN97961.1"/>
    </source>
</evidence>
<proteinExistence type="predicted"/>
<feature type="region of interest" description="Disordered" evidence="1">
    <location>
        <begin position="153"/>
        <end position="199"/>
    </location>
</feature>
<gene>
    <name evidence="3" type="ORF">C0V70_07540</name>
</gene>
<keyword evidence="2" id="KW-0812">Transmembrane</keyword>
<dbReference type="RefSeq" id="WP_102243254.1">
    <property type="nucleotide sequence ID" value="NZ_CP025704.1"/>
</dbReference>
<feature type="compositionally biased region" description="Low complexity" evidence="1">
    <location>
        <begin position="431"/>
        <end position="448"/>
    </location>
</feature>
<feature type="compositionally biased region" description="Acidic residues" evidence="1">
    <location>
        <begin position="176"/>
        <end position="190"/>
    </location>
</feature>
<dbReference type="Proteomes" id="UP000235584">
    <property type="component" value="Chromosome"/>
</dbReference>
<keyword evidence="4" id="KW-1185">Reference proteome</keyword>
<dbReference type="AlphaFoldDB" id="A0A2K9NR31"/>